<dbReference type="OrthoDB" id="8117402at2759"/>
<keyword evidence="3" id="KW-1185">Reference proteome</keyword>
<reference evidence="2" key="1">
    <citation type="submission" date="2022-10" db="EMBL/GenBank/DDBJ databases">
        <title>Tapping the CABI collections for fungal endophytes: first genome assemblies for Collariella, Neodidymelliopsis, Ascochyta clinopodiicola, Didymella pomorum, Didymosphaeria variabile, Neocosmospora piperis and Neocucurbitaria cava.</title>
        <authorList>
            <person name="Hill R."/>
        </authorList>
    </citation>
    <scope>NUCLEOTIDE SEQUENCE</scope>
    <source>
        <strain evidence="2">IMI 355082</strain>
    </source>
</reference>
<feature type="region of interest" description="Disordered" evidence="1">
    <location>
        <begin position="253"/>
        <end position="284"/>
    </location>
</feature>
<organism evidence="2 3">
    <name type="scientific">Gnomoniopsis smithogilvyi</name>
    <dbReference type="NCBI Taxonomy" id="1191159"/>
    <lineage>
        <taxon>Eukaryota</taxon>
        <taxon>Fungi</taxon>
        <taxon>Dikarya</taxon>
        <taxon>Ascomycota</taxon>
        <taxon>Pezizomycotina</taxon>
        <taxon>Sordariomycetes</taxon>
        <taxon>Sordariomycetidae</taxon>
        <taxon>Diaporthales</taxon>
        <taxon>Gnomoniaceae</taxon>
        <taxon>Gnomoniopsis</taxon>
    </lineage>
</organism>
<name>A0A9W8YPK3_9PEZI</name>
<evidence type="ECO:0000313" key="2">
    <source>
        <dbReference type="EMBL" id="KAJ4389084.1"/>
    </source>
</evidence>
<dbReference type="EMBL" id="JAPEVB010000004">
    <property type="protein sequence ID" value="KAJ4389084.1"/>
    <property type="molecule type" value="Genomic_DNA"/>
</dbReference>
<dbReference type="AlphaFoldDB" id="A0A9W8YPK3"/>
<proteinExistence type="predicted"/>
<evidence type="ECO:0008006" key="4">
    <source>
        <dbReference type="Google" id="ProtNLM"/>
    </source>
</evidence>
<feature type="compositionally biased region" description="Basic and acidic residues" evidence="1">
    <location>
        <begin position="267"/>
        <end position="276"/>
    </location>
</feature>
<gene>
    <name evidence="2" type="ORF">N0V93_006546</name>
</gene>
<accession>A0A9W8YPK3</accession>
<dbReference type="Proteomes" id="UP001140453">
    <property type="component" value="Unassembled WGS sequence"/>
</dbReference>
<comment type="caution">
    <text evidence="2">The sequence shown here is derived from an EMBL/GenBank/DDBJ whole genome shotgun (WGS) entry which is preliminary data.</text>
</comment>
<sequence length="284" mass="32947">MESHDDVEMFPRLPHLLGISLYTELFSDQSICQSDNTKIRNQSQVSDDLPFPLDIDINILPSDYQHVCQQSQRKGDWNPQTFHELSVLQFGLHRDNFQSFQAMTCPLNTDAYPEPVFNCDCGEEFDNLESMVSHRESDLQHKPWHGIWEGQDKGICLCGRPFNDEAALRRHIRLAKDSRRRQRWVDGQKRNKQLQIRGLPMQNNHRPCSAIKSRGLEEAARLQQHVEDINKLIVEGTIRQLIEEKDGIDKAEWQVTGKMSQKQRKQLMKEKAKKSADQSMGSKP</sequence>
<evidence type="ECO:0000256" key="1">
    <source>
        <dbReference type="SAM" id="MobiDB-lite"/>
    </source>
</evidence>
<protein>
    <recommendedName>
        <fullName evidence="4">C2H2-type domain-containing protein</fullName>
    </recommendedName>
</protein>
<evidence type="ECO:0000313" key="3">
    <source>
        <dbReference type="Proteomes" id="UP001140453"/>
    </source>
</evidence>